<comment type="caution">
    <text evidence="1">The sequence shown here is derived from an EMBL/GenBank/DDBJ whole genome shotgun (WGS) entry which is preliminary data.</text>
</comment>
<dbReference type="RefSeq" id="WP_001124108.1">
    <property type="nucleotide sequence ID" value="NZ_JH791891.1"/>
</dbReference>
<organism evidence="1 2">
    <name type="scientific">Bacillus cereus VD154</name>
    <dbReference type="NCBI Taxonomy" id="1053238"/>
    <lineage>
        <taxon>Bacteria</taxon>
        <taxon>Bacillati</taxon>
        <taxon>Bacillota</taxon>
        <taxon>Bacilli</taxon>
        <taxon>Bacillales</taxon>
        <taxon>Bacillaceae</taxon>
        <taxon>Bacillus</taxon>
        <taxon>Bacillus cereus group</taxon>
    </lineage>
</organism>
<accession>A0A9W5KQG5</accession>
<gene>
    <name evidence="1" type="ORF">IK5_06270</name>
</gene>
<evidence type="ECO:0000313" key="2">
    <source>
        <dbReference type="Proteomes" id="UP000006967"/>
    </source>
</evidence>
<evidence type="ECO:0000313" key="1">
    <source>
        <dbReference type="EMBL" id="EJR59487.1"/>
    </source>
</evidence>
<proteinExistence type="predicted"/>
<dbReference type="Proteomes" id="UP000006967">
    <property type="component" value="Unassembled WGS sequence"/>
</dbReference>
<sequence length="74" mass="8783">MPKHTEYELAYICYYSERVELTALAAGFEPKLKLKEIMPLLDDLRKKGIFDFFDEYSNLLDCKEEQIEGFIKKL</sequence>
<dbReference type="AlphaFoldDB" id="A0A9W5KQG5"/>
<protein>
    <recommendedName>
        <fullName evidence="3">DUF3791 domain-containing protein</fullName>
    </recommendedName>
</protein>
<dbReference type="EMBL" id="AHFG01000110">
    <property type="protein sequence ID" value="EJR59487.1"/>
    <property type="molecule type" value="Genomic_DNA"/>
</dbReference>
<reference evidence="1 2" key="1">
    <citation type="submission" date="2012-04" db="EMBL/GenBank/DDBJ databases">
        <title>The Genome Sequence of Bacillus cereus VD154.</title>
        <authorList>
            <consortium name="The Broad Institute Genome Sequencing Platform"/>
            <consortium name="The Broad Institute Genome Sequencing Center for Infectious Disease"/>
            <person name="Feldgarden M."/>
            <person name="Van der Auwera G.A."/>
            <person name="Mahillon J."/>
            <person name="Duprez V."/>
            <person name="Timmery S."/>
            <person name="Mattelet C."/>
            <person name="Dierick K."/>
            <person name="Sun M."/>
            <person name="Yu Z."/>
            <person name="Zhu L."/>
            <person name="Hu X."/>
            <person name="Shank E.B."/>
            <person name="Swiecicka I."/>
            <person name="Hansen B.M."/>
            <person name="Andrup L."/>
            <person name="Young S.K."/>
            <person name="Zeng Q."/>
            <person name="Gargeya S."/>
            <person name="Fitzgerald M."/>
            <person name="Haas B."/>
            <person name="Abouelleil A."/>
            <person name="Alvarado L."/>
            <person name="Arachchi H.M."/>
            <person name="Berlin A."/>
            <person name="Chapman S.B."/>
            <person name="Goldberg J."/>
            <person name="Griggs A."/>
            <person name="Gujja S."/>
            <person name="Hansen M."/>
            <person name="Howarth C."/>
            <person name="Imamovic A."/>
            <person name="Larimer J."/>
            <person name="McCowen C."/>
            <person name="Montmayeur A."/>
            <person name="Murphy C."/>
            <person name="Neiman D."/>
            <person name="Pearson M."/>
            <person name="Priest M."/>
            <person name="Roberts A."/>
            <person name="Saif S."/>
            <person name="Shea T."/>
            <person name="Sisk P."/>
            <person name="Sykes S."/>
            <person name="Wortman J."/>
            <person name="Nusbaum C."/>
            <person name="Birren B."/>
        </authorList>
    </citation>
    <scope>NUCLEOTIDE SEQUENCE [LARGE SCALE GENOMIC DNA]</scope>
    <source>
        <strain evidence="1 2">VD154</strain>
    </source>
</reference>
<evidence type="ECO:0008006" key="3">
    <source>
        <dbReference type="Google" id="ProtNLM"/>
    </source>
</evidence>
<name>A0A9W5KQG5_BACCE</name>